<dbReference type="GO" id="GO:0016020">
    <property type="term" value="C:membrane"/>
    <property type="evidence" value="ECO:0007669"/>
    <property type="project" value="InterPro"/>
</dbReference>
<keyword evidence="1" id="KW-0812">Transmembrane</keyword>
<keyword evidence="1" id="KW-1133">Transmembrane helix</keyword>
<dbReference type="PANTHER" id="PTHR34220">
    <property type="entry name" value="SENSOR HISTIDINE KINASE YPDA"/>
    <property type="match status" value="1"/>
</dbReference>
<organism evidence="3 4">
    <name type="scientific">Pedobacter psychrotolerans</name>
    <dbReference type="NCBI Taxonomy" id="1843235"/>
    <lineage>
        <taxon>Bacteria</taxon>
        <taxon>Pseudomonadati</taxon>
        <taxon>Bacteroidota</taxon>
        <taxon>Sphingobacteriia</taxon>
        <taxon>Sphingobacteriales</taxon>
        <taxon>Sphingobacteriaceae</taxon>
        <taxon>Pedobacter</taxon>
    </lineage>
</organism>
<dbReference type="PANTHER" id="PTHR34220:SF7">
    <property type="entry name" value="SENSOR HISTIDINE KINASE YPDA"/>
    <property type="match status" value="1"/>
</dbReference>
<keyword evidence="3" id="KW-0808">Transferase</keyword>
<dbReference type="InterPro" id="IPR050640">
    <property type="entry name" value="Bact_2-comp_sensor_kinase"/>
</dbReference>
<dbReference type="Gene3D" id="3.30.565.10">
    <property type="entry name" value="Histidine kinase-like ATPase, C-terminal domain"/>
    <property type="match status" value="1"/>
</dbReference>
<name>A0A4V2RYI5_9SPHI</name>
<dbReference type="InterPro" id="IPR036890">
    <property type="entry name" value="HATPase_C_sf"/>
</dbReference>
<feature type="transmembrane region" description="Helical" evidence="1">
    <location>
        <begin position="12"/>
        <end position="30"/>
    </location>
</feature>
<feature type="transmembrane region" description="Helical" evidence="1">
    <location>
        <begin position="128"/>
        <end position="148"/>
    </location>
</feature>
<proteinExistence type="predicted"/>
<reference evidence="3 4" key="1">
    <citation type="submission" date="2019-03" db="EMBL/GenBank/DDBJ databases">
        <title>Genomic Encyclopedia of Type Strains, Phase IV (KMG-IV): sequencing the most valuable type-strain genomes for metagenomic binning, comparative biology and taxonomic classification.</title>
        <authorList>
            <person name="Goeker M."/>
        </authorList>
    </citation>
    <scope>NUCLEOTIDE SEQUENCE [LARGE SCALE GENOMIC DNA]</scope>
    <source>
        <strain evidence="3 4">DSM 103236</strain>
    </source>
</reference>
<accession>A0A4V2RYI5</accession>
<evidence type="ECO:0000313" key="4">
    <source>
        <dbReference type="Proteomes" id="UP000295684"/>
    </source>
</evidence>
<protein>
    <submittedName>
        <fullName evidence="3">Histidine kinase</fullName>
    </submittedName>
</protein>
<dbReference type="Pfam" id="PF06580">
    <property type="entry name" value="His_kinase"/>
    <property type="match status" value="1"/>
</dbReference>
<keyword evidence="3" id="KW-0418">Kinase</keyword>
<evidence type="ECO:0000313" key="3">
    <source>
        <dbReference type="EMBL" id="TCO19957.1"/>
    </source>
</evidence>
<dbReference type="AlphaFoldDB" id="A0A4V2RYI5"/>
<evidence type="ECO:0000259" key="2">
    <source>
        <dbReference type="Pfam" id="PF06580"/>
    </source>
</evidence>
<dbReference type="EMBL" id="SLWO01000009">
    <property type="protein sequence ID" value="TCO19957.1"/>
    <property type="molecule type" value="Genomic_DNA"/>
</dbReference>
<feature type="transmembrane region" description="Helical" evidence="1">
    <location>
        <begin position="80"/>
        <end position="103"/>
    </location>
</feature>
<dbReference type="SUPFAM" id="SSF55874">
    <property type="entry name" value="ATPase domain of HSP90 chaperone/DNA topoisomerase II/histidine kinase"/>
    <property type="match status" value="1"/>
</dbReference>
<sequence>MPLIERIVKFSLTHRFQTHIIFWLIVALLFMNRYDIEEYRQLDSIIYRQIYYISVTMLASYFLAYLIIPKLMGSKNYFEVVVYFIAGSYLISACSRIAVIYLLEPLIRTPPFAQESLWQILSDLPKLVTHYFALSFSAAWVFAFVKLIRDQYVVQQRSLMLEKEKAETELKALRSQLNPHFLFNTLNNIYSLSLMNSPVTSKSIAGLSEILDHVLYRCNTAYVPISSEIKLIENYLALEKLRYDERLQISFEYVTNHQAAIAPLILLSFVENAFKHGAGMDAGNPFIAINLQLNNNRLRFKVMNSLLDEPPGTDGNGLGLNNVTRQLDLLYPSQYELNIKRINHTYEVELEIDLGDVNNALAI</sequence>
<comment type="caution">
    <text evidence="3">The sequence shown here is derived from an EMBL/GenBank/DDBJ whole genome shotgun (WGS) entry which is preliminary data.</text>
</comment>
<feature type="domain" description="Signal transduction histidine kinase internal region" evidence="2">
    <location>
        <begin position="168"/>
        <end position="247"/>
    </location>
</feature>
<feature type="transmembrane region" description="Helical" evidence="1">
    <location>
        <begin position="50"/>
        <end position="68"/>
    </location>
</feature>
<dbReference type="GO" id="GO:0000155">
    <property type="term" value="F:phosphorelay sensor kinase activity"/>
    <property type="evidence" value="ECO:0007669"/>
    <property type="project" value="InterPro"/>
</dbReference>
<dbReference type="OrthoDB" id="9792992at2"/>
<evidence type="ECO:0000256" key="1">
    <source>
        <dbReference type="SAM" id="Phobius"/>
    </source>
</evidence>
<keyword evidence="1" id="KW-0472">Membrane</keyword>
<gene>
    <name evidence="3" type="ORF">EV200_109141</name>
</gene>
<dbReference type="InterPro" id="IPR010559">
    <property type="entry name" value="Sig_transdc_His_kin_internal"/>
</dbReference>
<dbReference type="RefSeq" id="WP_132535906.1">
    <property type="nucleotide sequence ID" value="NZ_BMJO01000002.1"/>
</dbReference>
<dbReference type="Proteomes" id="UP000295684">
    <property type="component" value="Unassembled WGS sequence"/>
</dbReference>